<dbReference type="OMA" id="WMFFAIS"/>
<dbReference type="Proteomes" id="UP000688137">
    <property type="component" value="Unassembled WGS sequence"/>
</dbReference>
<feature type="transmembrane region" description="Helical" evidence="6">
    <location>
        <begin position="476"/>
        <end position="497"/>
    </location>
</feature>
<dbReference type="GO" id="GO:0016020">
    <property type="term" value="C:membrane"/>
    <property type="evidence" value="ECO:0007669"/>
    <property type="project" value="UniProtKB-SubCell"/>
</dbReference>
<dbReference type="SMART" id="SM00382">
    <property type="entry name" value="AAA"/>
    <property type="match status" value="1"/>
</dbReference>
<keyword evidence="9" id="KW-1185">Reference proteome</keyword>
<dbReference type="GO" id="GO:0016887">
    <property type="term" value="F:ATP hydrolysis activity"/>
    <property type="evidence" value="ECO:0007669"/>
    <property type="project" value="InterPro"/>
</dbReference>
<comment type="caution">
    <text evidence="8">The sequence shown here is derived from an EMBL/GenBank/DDBJ whole genome shotgun (WGS) entry which is preliminary data.</text>
</comment>
<dbReference type="InterPro" id="IPR003593">
    <property type="entry name" value="AAA+_ATPase"/>
</dbReference>
<keyword evidence="2" id="KW-0813">Transport</keyword>
<dbReference type="InterPro" id="IPR003439">
    <property type="entry name" value="ABC_transporter-like_ATP-bd"/>
</dbReference>
<dbReference type="Pfam" id="PF01061">
    <property type="entry name" value="ABC2_membrane"/>
    <property type="match status" value="1"/>
</dbReference>
<feature type="domain" description="ABC transporter" evidence="7">
    <location>
        <begin position="33"/>
        <end position="278"/>
    </location>
</feature>
<feature type="transmembrane region" description="Helical" evidence="6">
    <location>
        <begin position="392"/>
        <end position="417"/>
    </location>
</feature>
<proteinExistence type="predicted"/>
<organism evidence="8 9">
    <name type="scientific">Paramecium primaurelia</name>
    <dbReference type="NCBI Taxonomy" id="5886"/>
    <lineage>
        <taxon>Eukaryota</taxon>
        <taxon>Sar</taxon>
        <taxon>Alveolata</taxon>
        <taxon>Ciliophora</taxon>
        <taxon>Intramacronucleata</taxon>
        <taxon>Oligohymenophorea</taxon>
        <taxon>Peniculida</taxon>
        <taxon>Parameciidae</taxon>
        <taxon>Paramecium</taxon>
    </lineage>
</organism>
<dbReference type="PANTHER" id="PTHR48041">
    <property type="entry name" value="ABC TRANSPORTER G FAMILY MEMBER 28"/>
    <property type="match status" value="1"/>
</dbReference>
<feature type="transmembrane region" description="Helical" evidence="6">
    <location>
        <begin position="438"/>
        <end position="464"/>
    </location>
</feature>
<evidence type="ECO:0000259" key="7">
    <source>
        <dbReference type="PROSITE" id="PS50893"/>
    </source>
</evidence>
<protein>
    <recommendedName>
        <fullName evidence="7">ABC transporter domain-containing protein</fullName>
    </recommendedName>
</protein>
<evidence type="ECO:0000256" key="6">
    <source>
        <dbReference type="SAM" id="Phobius"/>
    </source>
</evidence>
<keyword evidence="3 6" id="KW-0812">Transmembrane</keyword>
<sequence>MQETEIQPQIEAGRLNDTVQSAKSLRCRRVVDIAFQNIEYSVVDQKGKKRDILRNLDGFCPGGEVTAILGASGAGKTSLLNILAARVYSSKTVKLKGKVLANQMEYDSETFSNFAAYVMQNDVLFETLTPREALKFVADLKYTDPELKQSRVEDTIRTMKLERCQNAIIGGPTLKGISGGERKRTSIGFELVTNPSCILLDEPTSGLDSFTAFQIIYELQLLAHDQDRTIIFTIHQPSSDIYLLFDRIMLLVQGKFIYQGPRTKLVGYFKGIGFPCPDHSNPMDYMMSIMHQESQINIDNFPIYFDQYEKQLQQLVLDEIKESSKTELVYKQVETSTAFQINLIARRAIKGFLRDKMIVKQRVGMAIFMGLLLGYSYYGIGEQSGTLADYTSMSGCMFFLCINLTMSSLFPVVLQFATERDVFLREENSKLYTTFSYFMGKSFVEIPFCLITPIIQELILYWMIGLNSENGGVVVAHIFITILTCLNGNSMGLMAGCAFNDIKVATSIVPLILLPLIIFSGFFANSKQFFVWIGWIQYISPVKYSFEALATNEFEGRSYEFGDPIETLGFEVGLWESVGILIAFAVAIRFGAYMFLKILRQKQQ</sequence>
<evidence type="ECO:0000256" key="2">
    <source>
        <dbReference type="ARBA" id="ARBA00022448"/>
    </source>
</evidence>
<comment type="subcellular location">
    <subcellularLocation>
        <location evidence="1">Membrane</location>
        <topology evidence="1">Multi-pass membrane protein</topology>
    </subcellularLocation>
</comment>
<gene>
    <name evidence="8" type="ORF">PPRIM_AZ9-3.1.T0520134</name>
</gene>
<keyword evidence="4 6" id="KW-1133">Transmembrane helix</keyword>
<feature type="transmembrane region" description="Helical" evidence="6">
    <location>
        <begin position="504"/>
        <end position="524"/>
    </location>
</feature>
<dbReference type="InterPro" id="IPR043926">
    <property type="entry name" value="ABCG_dom"/>
</dbReference>
<dbReference type="GO" id="GO:0005524">
    <property type="term" value="F:ATP binding"/>
    <property type="evidence" value="ECO:0007669"/>
    <property type="project" value="InterPro"/>
</dbReference>
<feature type="transmembrane region" description="Helical" evidence="6">
    <location>
        <begin position="363"/>
        <end position="380"/>
    </location>
</feature>
<accession>A0A8S1M8N6</accession>
<dbReference type="PROSITE" id="PS50893">
    <property type="entry name" value="ABC_TRANSPORTER_2"/>
    <property type="match status" value="1"/>
</dbReference>
<dbReference type="FunFam" id="3.40.50.300:FF:002483">
    <property type="entry name" value="Uncharacterized protein"/>
    <property type="match status" value="1"/>
</dbReference>
<dbReference type="InterPro" id="IPR050352">
    <property type="entry name" value="ABCG_transporters"/>
</dbReference>
<evidence type="ECO:0000313" key="8">
    <source>
        <dbReference type="EMBL" id="CAD8074211.1"/>
    </source>
</evidence>
<name>A0A8S1M8N6_PARPR</name>
<dbReference type="GO" id="GO:0140359">
    <property type="term" value="F:ABC-type transporter activity"/>
    <property type="evidence" value="ECO:0007669"/>
    <property type="project" value="InterPro"/>
</dbReference>
<evidence type="ECO:0000256" key="1">
    <source>
        <dbReference type="ARBA" id="ARBA00004141"/>
    </source>
</evidence>
<dbReference type="EMBL" id="CAJJDM010000052">
    <property type="protein sequence ID" value="CAD8074211.1"/>
    <property type="molecule type" value="Genomic_DNA"/>
</dbReference>
<dbReference type="PANTHER" id="PTHR48041:SF139">
    <property type="entry name" value="PROTEIN SCARLET"/>
    <property type="match status" value="1"/>
</dbReference>
<feature type="transmembrane region" description="Helical" evidence="6">
    <location>
        <begin position="578"/>
        <end position="596"/>
    </location>
</feature>
<reference evidence="8" key="1">
    <citation type="submission" date="2021-01" db="EMBL/GenBank/DDBJ databases">
        <authorList>
            <consortium name="Genoscope - CEA"/>
            <person name="William W."/>
        </authorList>
    </citation>
    <scope>NUCLEOTIDE SEQUENCE</scope>
</reference>
<dbReference type="Pfam" id="PF00005">
    <property type="entry name" value="ABC_tran"/>
    <property type="match status" value="1"/>
</dbReference>
<dbReference type="AlphaFoldDB" id="A0A8S1M8N6"/>
<keyword evidence="5 6" id="KW-0472">Membrane</keyword>
<dbReference type="CDD" id="cd03213">
    <property type="entry name" value="ABCG_EPDR"/>
    <property type="match status" value="1"/>
</dbReference>
<evidence type="ECO:0000313" key="9">
    <source>
        <dbReference type="Proteomes" id="UP000688137"/>
    </source>
</evidence>
<dbReference type="InterPro" id="IPR013525">
    <property type="entry name" value="ABC2_TM"/>
</dbReference>
<dbReference type="Pfam" id="PF19055">
    <property type="entry name" value="ABC2_membrane_7"/>
    <property type="match status" value="1"/>
</dbReference>
<evidence type="ECO:0000256" key="4">
    <source>
        <dbReference type="ARBA" id="ARBA00022989"/>
    </source>
</evidence>
<evidence type="ECO:0000256" key="3">
    <source>
        <dbReference type="ARBA" id="ARBA00022692"/>
    </source>
</evidence>
<evidence type="ECO:0000256" key="5">
    <source>
        <dbReference type="ARBA" id="ARBA00023136"/>
    </source>
</evidence>